<proteinExistence type="predicted"/>
<dbReference type="EMBL" id="HBEO01000243">
    <property type="protein sequence ID" value="CAD8465536.1"/>
    <property type="molecule type" value="Transcribed_RNA"/>
</dbReference>
<reference evidence="1" key="1">
    <citation type="submission" date="2021-01" db="EMBL/GenBank/DDBJ databases">
        <authorList>
            <person name="Corre E."/>
            <person name="Pelletier E."/>
            <person name="Niang G."/>
            <person name="Scheremetjew M."/>
            <person name="Finn R."/>
            <person name="Kale V."/>
            <person name="Holt S."/>
            <person name="Cochrane G."/>
            <person name="Meng A."/>
            <person name="Brown T."/>
            <person name="Cohen L."/>
        </authorList>
    </citation>
    <scope>NUCLEOTIDE SEQUENCE</scope>
    <source>
        <strain evidence="1">CCMP325</strain>
    </source>
</reference>
<gene>
    <name evidence="1" type="ORF">HPHI1048_LOCUS174</name>
    <name evidence="2" type="ORF">HPHI1048_LOCUS175</name>
</gene>
<evidence type="ECO:0008006" key="3">
    <source>
        <dbReference type="Google" id="ProtNLM"/>
    </source>
</evidence>
<organism evidence="1">
    <name type="scientific">Hanusia phi</name>
    <dbReference type="NCBI Taxonomy" id="3032"/>
    <lineage>
        <taxon>Eukaryota</taxon>
        <taxon>Cryptophyceae</taxon>
        <taxon>Pyrenomonadales</taxon>
        <taxon>Geminigeraceae</taxon>
        <taxon>Hanusia</taxon>
    </lineage>
</organism>
<sequence>MCDDEIVANKYIKDLERGTSEECWGLVLITNFPCDPSMQTVYETVAAEIRNNPEFKDAYVYPFSTLHTTILTCYAFTRPRLDSEKLQQEYLNGWNELIDQARLHPEWPKGKIRLHCKEAVAYPDAVVLMYDDVDKKIETMRKILKAEAESKFVQLGYENVDASMAHFPTIIHSTIIRWRDAPNYKYSQVKQSFESIMQKHWPADGLMLSADKMHLVVETVPYMHPPQNLHCTWELL</sequence>
<evidence type="ECO:0000313" key="1">
    <source>
        <dbReference type="EMBL" id="CAD8465536.1"/>
    </source>
</evidence>
<protein>
    <recommendedName>
        <fullName evidence="3">DUF1868 domain-containing protein</fullName>
    </recommendedName>
</protein>
<name>A0A6T7LYX6_9CRYP</name>
<evidence type="ECO:0000313" key="2">
    <source>
        <dbReference type="EMBL" id="CAD8465537.1"/>
    </source>
</evidence>
<dbReference type="AlphaFoldDB" id="A0A6T7LYX6"/>
<dbReference type="EMBL" id="HBEO01000244">
    <property type="protein sequence ID" value="CAD8465537.1"/>
    <property type="molecule type" value="Transcribed_RNA"/>
</dbReference>
<accession>A0A6T7LYX6</accession>